<evidence type="ECO:0000313" key="4">
    <source>
        <dbReference type="Proteomes" id="UP000005238"/>
    </source>
</evidence>
<evidence type="ECO:0000313" key="3">
    <source>
        <dbReference type="EnsemblProtists" id="Phyra81849"/>
    </source>
</evidence>
<feature type="region of interest" description="Disordered" evidence="2">
    <location>
        <begin position="125"/>
        <end position="156"/>
    </location>
</feature>
<reference evidence="3" key="2">
    <citation type="submission" date="2015-06" db="UniProtKB">
        <authorList>
            <consortium name="EnsemblProtists"/>
        </authorList>
    </citation>
    <scope>IDENTIFICATION</scope>
    <source>
        <strain evidence="3">Pr102</strain>
    </source>
</reference>
<dbReference type="Proteomes" id="UP000005238">
    <property type="component" value="Unassembled WGS sequence"/>
</dbReference>
<evidence type="ECO:0000256" key="1">
    <source>
        <dbReference type="SAM" id="Coils"/>
    </source>
</evidence>
<protein>
    <submittedName>
        <fullName evidence="3">Uncharacterized protein</fullName>
    </submittedName>
</protein>
<proteinExistence type="predicted"/>
<feature type="compositionally biased region" description="Polar residues" evidence="2">
    <location>
        <begin position="1"/>
        <end position="18"/>
    </location>
</feature>
<name>H3GWI7_PHYRM</name>
<organism evidence="3 4">
    <name type="scientific">Phytophthora ramorum</name>
    <name type="common">Sudden oak death agent</name>
    <dbReference type="NCBI Taxonomy" id="164328"/>
    <lineage>
        <taxon>Eukaryota</taxon>
        <taxon>Sar</taxon>
        <taxon>Stramenopiles</taxon>
        <taxon>Oomycota</taxon>
        <taxon>Peronosporomycetes</taxon>
        <taxon>Peronosporales</taxon>
        <taxon>Peronosporaceae</taxon>
        <taxon>Phytophthora</taxon>
    </lineage>
</organism>
<dbReference type="EMBL" id="DS566061">
    <property type="status" value="NOT_ANNOTATED_CDS"/>
    <property type="molecule type" value="Genomic_DNA"/>
</dbReference>
<dbReference type="eggNOG" id="ENOG502SHGQ">
    <property type="taxonomic scope" value="Eukaryota"/>
</dbReference>
<dbReference type="VEuPathDB" id="FungiDB:KRP23_9180"/>
<feature type="region of interest" description="Disordered" evidence="2">
    <location>
        <begin position="177"/>
        <end position="214"/>
    </location>
</feature>
<keyword evidence="4" id="KW-1185">Reference proteome</keyword>
<dbReference type="AlphaFoldDB" id="H3GWI7"/>
<dbReference type="EnsemblProtists" id="Phyra81849">
    <property type="protein sequence ID" value="Phyra81849"/>
    <property type="gene ID" value="Phyra81849"/>
</dbReference>
<dbReference type="OMA" id="LAQYMNR"/>
<feature type="region of interest" description="Disordered" evidence="2">
    <location>
        <begin position="48"/>
        <end position="75"/>
    </location>
</feature>
<dbReference type="HOGENOM" id="CLU_974761_0_0_1"/>
<dbReference type="InParanoid" id="H3GWI7"/>
<dbReference type="VEuPathDB" id="FungiDB:KRP22_1712"/>
<feature type="region of interest" description="Disordered" evidence="2">
    <location>
        <begin position="1"/>
        <end position="22"/>
    </location>
</feature>
<keyword evidence="1" id="KW-0175">Coiled coil</keyword>
<evidence type="ECO:0000256" key="2">
    <source>
        <dbReference type="SAM" id="MobiDB-lite"/>
    </source>
</evidence>
<reference evidence="4" key="1">
    <citation type="journal article" date="2006" name="Science">
        <title>Phytophthora genome sequences uncover evolutionary origins and mechanisms of pathogenesis.</title>
        <authorList>
            <person name="Tyler B.M."/>
            <person name="Tripathy S."/>
            <person name="Zhang X."/>
            <person name="Dehal P."/>
            <person name="Jiang R.H."/>
            <person name="Aerts A."/>
            <person name="Arredondo F.D."/>
            <person name="Baxter L."/>
            <person name="Bensasson D."/>
            <person name="Beynon J.L."/>
            <person name="Chapman J."/>
            <person name="Damasceno C.M."/>
            <person name="Dorrance A.E."/>
            <person name="Dou D."/>
            <person name="Dickerman A.W."/>
            <person name="Dubchak I.L."/>
            <person name="Garbelotto M."/>
            <person name="Gijzen M."/>
            <person name="Gordon S.G."/>
            <person name="Govers F."/>
            <person name="Grunwald N.J."/>
            <person name="Huang W."/>
            <person name="Ivors K.L."/>
            <person name="Jones R.W."/>
            <person name="Kamoun S."/>
            <person name="Krampis K."/>
            <person name="Lamour K.H."/>
            <person name="Lee M.K."/>
            <person name="McDonald W.H."/>
            <person name="Medina M."/>
            <person name="Meijer H.J."/>
            <person name="Nordberg E.K."/>
            <person name="Maclean D.J."/>
            <person name="Ospina-Giraldo M.D."/>
            <person name="Morris P.F."/>
            <person name="Phuntumart V."/>
            <person name="Putnam N.H."/>
            <person name="Rash S."/>
            <person name="Rose J.K."/>
            <person name="Sakihama Y."/>
            <person name="Salamov A.A."/>
            <person name="Savidor A."/>
            <person name="Scheuring C.F."/>
            <person name="Smith B.M."/>
            <person name="Sobral B.W."/>
            <person name="Terry A."/>
            <person name="Torto-Alalibo T.A."/>
            <person name="Win J."/>
            <person name="Xu Z."/>
            <person name="Zhang H."/>
            <person name="Grigoriev I.V."/>
            <person name="Rokhsar D.S."/>
            <person name="Boore J.L."/>
        </authorList>
    </citation>
    <scope>NUCLEOTIDE SEQUENCE [LARGE SCALE GENOMIC DNA]</scope>
    <source>
        <strain evidence="4">Pr102</strain>
    </source>
</reference>
<sequence>MSSPASGQDTDTPGSSLTGKRKFFHTTEAQRECLLEWLELPGNFDLLTKPKSGDAVGGSSTSSPPPKRPKKADGYRSLAQYMNRVALTQWTEKTARSRFESFLGVYRKLKRQGELSTIYHRVDALFGPDGDTGREERFRSGSLGQKSEGSRSPLPKEHQVFHELSVATPDATRNLLSDEQEATSPPRRRARPNRSFETVDAAVETSSPLPGSDQALRVESQRLAVRQQELELKQTELRARQEENRQKLRAEVLTKLVEAGKSPAEVREYLAIIDPVDNPPRR</sequence>
<accession>H3GWI7</accession>
<feature type="coiled-coil region" evidence="1">
    <location>
        <begin position="218"/>
        <end position="245"/>
    </location>
</feature>